<gene>
    <name evidence="3" type="ORF">AX774_g2366</name>
</gene>
<dbReference type="Proteomes" id="UP000188320">
    <property type="component" value="Unassembled WGS sequence"/>
</dbReference>
<feature type="region of interest" description="Disordered" evidence="1">
    <location>
        <begin position="239"/>
        <end position="302"/>
    </location>
</feature>
<dbReference type="EMBL" id="LSSK01000249">
    <property type="protein sequence ID" value="OMH84115.1"/>
    <property type="molecule type" value="Genomic_DNA"/>
</dbReference>
<name>A0A1R1PSZ5_ZANCU</name>
<feature type="compositionally biased region" description="Basic and acidic residues" evidence="1">
    <location>
        <begin position="290"/>
        <end position="302"/>
    </location>
</feature>
<dbReference type="OrthoDB" id="1922977at2759"/>
<comment type="caution">
    <text evidence="3">The sequence shown here is derived from an EMBL/GenBank/DDBJ whole genome shotgun (WGS) entry which is preliminary data.</text>
</comment>
<feature type="domain" description="Putative zinc-finger" evidence="2">
    <location>
        <begin position="100"/>
        <end position="119"/>
    </location>
</feature>
<keyword evidence="4" id="KW-1185">Reference proteome</keyword>
<evidence type="ECO:0000313" key="3">
    <source>
        <dbReference type="EMBL" id="OMH84115.1"/>
    </source>
</evidence>
<organism evidence="3 4">
    <name type="scientific">Zancudomyces culisetae</name>
    <name type="common">Gut fungus</name>
    <name type="synonym">Smittium culisetae</name>
    <dbReference type="NCBI Taxonomy" id="1213189"/>
    <lineage>
        <taxon>Eukaryota</taxon>
        <taxon>Fungi</taxon>
        <taxon>Fungi incertae sedis</taxon>
        <taxon>Zoopagomycota</taxon>
        <taxon>Kickxellomycotina</taxon>
        <taxon>Harpellomycetes</taxon>
        <taxon>Harpellales</taxon>
        <taxon>Legeriomycetaceae</taxon>
        <taxon>Zancudomyces</taxon>
    </lineage>
</organism>
<reference evidence="4" key="1">
    <citation type="submission" date="2017-01" db="EMBL/GenBank/DDBJ databases">
        <authorList>
            <person name="Wang Y."/>
            <person name="White M."/>
            <person name="Kvist S."/>
            <person name="Moncalvo J.-M."/>
        </authorList>
    </citation>
    <scope>NUCLEOTIDE SEQUENCE [LARGE SCALE GENOMIC DNA]</scope>
    <source>
        <strain evidence="4">COL-18-3</strain>
    </source>
</reference>
<dbReference type="AlphaFoldDB" id="A0A1R1PSZ5"/>
<evidence type="ECO:0000313" key="4">
    <source>
        <dbReference type="Proteomes" id="UP000188320"/>
    </source>
</evidence>
<accession>A0A1R1PSZ5</accession>
<sequence length="829" mass="94751">MGFKEVEIMGQEGLVAEDTYDYLMRRGESVAKSSSASVFIQPDTQYAALHNKVYNLQKYRRYQSPISPMLRMKLLGKSTFRIPEARSDGKVRKLEKKKMMCEYELSGGMCNDDSCQSMHAEDYSTDKNPINAVLSLVAGLPVNEASLSECLRHYMGIKNVIESIEPKYVEPAILVSTLLEKCWRNNAINNTSVECNNRDSGGTETSLDDSIKKKIQEFRNVLEKNLEMNRFGGYMRFNDERMGGKKRGKNILNESRKSQSDMYKQKPINKRYFESENEIEQDEEALENQQEEKEGKKDIESNEKSYKELLDIDEDDNQKIAEYSELKIYTDENSEFDEENKSGGKPDGGLMKIDDGVVIDFNNLEIESIGNKQEENGGENGYGFRKHEKKKKMGKFKKTITLGDLTTFNFIALFENLDSTSMTVIDKVMMYQVYLYILLNKELGKNYMIDNKKENKTSGNDTSLYDFVTSGLEATIENNNGGSSEAGMALLLSVILGMMNYKDGKKNKPMTIKSSNDNVVGDIFIDYGQQDIKSVIVEDDDNYFLIPKSMEICGVKIKGKVLVMMYLHSPYFMTRLLVNYNCKVLVRLINVLGLMIVLSLSNQANSNDGDDDIANNKIGNYRISLIEKALVLGIMALFQNANSGLNDFTDGSMVGSRDEREYSSTNHDEYQLEWKKRLLRLLFSIINLKDSKRKDESSSLSNLNSISTNAVNTNVSEKTSLENSKVATNKKTVLPTNPDDFTQYEKIRWLGSNEQDESSENTHLEKQEQGKRCCDCDCDECVIDYVLEQKKENMLILMNRRLVKLNRLYQEYSWMEKMIMEIDNLVILN</sequence>
<dbReference type="Pfam" id="PF10650">
    <property type="entry name" value="zf-C3H1"/>
    <property type="match status" value="1"/>
</dbReference>
<evidence type="ECO:0000256" key="1">
    <source>
        <dbReference type="SAM" id="MobiDB-lite"/>
    </source>
</evidence>
<dbReference type="InterPro" id="IPR019607">
    <property type="entry name" value="Putative_zinc-finger_domain"/>
</dbReference>
<feature type="compositionally biased region" description="Acidic residues" evidence="1">
    <location>
        <begin position="275"/>
        <end position="286"/>
    </location>
</feature>
<evidence type="ECO:0000259" key="2">
    <source>
        <dbReference type="Pfam" id="PF10650"/>
    </source>
</evidence>
<proteinExistence type="predicted"/>
<protein>
    <recommendedName>
        <fullName evidence="2">Putative zinc-finger domain-containing protein</fullName>
    </recommendedName>
</protein>